<feature type="compositionally biased region" description="Polar residues" evidence="1">
    <location>
        <begin position="19"/>
        <end position="32"/>
    </location>
</feature>
<dbReference type="EMBL" id="GBXM01044837">
    <property type="protein sequence ID" value="JAH63740.1"/>
    <property type="molecule type" value="Transcribed_RNA"/>
</dbReference>
<sequence length="32" mass="3805">MTRERAQYRKFTRAHLHDSAQQNSEFIPSANN</sequence>
<organism evidence="2">
    <name type="scientific">Anguilla anguilla</name>
    <name type="common">European freshwater eel</name>
    <name type="synonym">Muraena anguilla</name>
    <dbReference type="NCBI Taxonomy" id="7936"/>
    <lineage>
        <taxon>Eukaryota</taxon>
        <taxon>Metazoa</taxon>
        <taxon>Chordata</taxon>
        <taxon>Craniata</taxon>
        <taxon>Vertebrata</taxon>
        <taxon>Euteleostomi</taxon>
        <taxon>Actinopterygii</taxon>
        <taxon>Neopterygii</taxon>
        <taxon>Teleostei</taxon>
        <taxon>Anguilliformes</taxon>
        <taxon>Anguillidae</taxon>
        <taxon>Anguilla</taxon>
    </lineage>
</organism>
<name>A0A0E9UEV7_ANGAN</name>
<reference evidence="2" key="2">
    <citation type="journal article" date="2015" name="Fish Shellfish Immunol.">
        <title>Early steps in the European eel (Anguilla anguilla)-Vibrio vulnificus interaction in the gills: Role of the RtxA13 toxin.</title>
        <authorList>
            <person name="Callol A."/>
            <person name="Pajuelo D."/>
            <person name="Ebbesson L."/>
            <person name="Teles M."/>
            <person name="MacKenzie S."/>
            <person name="Amaro C."/>
        </authorList>
    </citation>
    <scope>NUCLEOTIDE SEQUENCE</scope>
</reference>
<protein>
    <submittedName>
        <fullName evidence="2">Uncharacterized protein</fullName>
    </submittedName>
</protein>
<reference evidence="2" key="1">
    <citation type="submission" date="2014-11" db="EMBL/GenBank/DDBJ databases">
        <authorList>
            <person name="Amaro Gonzalez C."/>
        </authorList>
    </citation>
    <scope>NUCLEOTIDE SEQUENCE</scope>
</reference>
<proteinExistence type="predicted"/>
<feature type="region of interest" description="Disordered" evidence="1">
    <location>
        <begin position="1"/>
        <end position="32"/>
    </location>
</feature>
<evidence type="ECO:0000313" key="2">
    <source>
        <dbReference type="EMBL" id="JAH63740.1"/>
    </source>
</evidence>
<accession>A0A0E9UEV7</accession>
<dbReference type="AlphaFoldDB" id="A0A0E9UEV7"/>
<evidence type="ECO:0000256" key="1">
    <source>
        <dbReference type="SAM" id="MobiDB-lite"/>
    </source>
</evidence>